<evidence type="ECO:0000313" key="2">
    <source>
        <dbReference type="Proteomes" id="UP001596432"/>
    </source>
</evidence>
<comment type="caution">
    <text evidence="1">The sequence shown here is derived from an EMBL/GenBank/DDBJ whole genome shotgun (WGS) entry which is preliminary data.</text>
</comment>
<protein>
    <submittedName>
        <fullName evidence="1">1,2-phenylacetyl-CoA epoxidase subunit PaaB</fullName>
        <ecNumber evidence="1">1.14.13.149</ecNumber>
    </submittedName>
</protein>
<proteinExistence type="predicted"/>
<dbReference type="InterPro" id="IPR038693">
    <property type="entry name" value="PaaB_sf"/>
</dbReference>
<dbReference type="NCBIfam" id="NF041867">
    <property type="entry name" value="paab_haloarch"/>
    <property type="match status" value="1"/>
</dbReference>
<dbReference type="Proteomes" id="UP001596432">
    <property type="component" value="Unassembled WGS sequence"/>
</dbReference>
<dbReference type="GeneID" id="78822905"/>
<dbReference type="EC" id="1.14.13.149" evidence="1"/>
<dbReference type="RefSeq" id="WP_274323621.1">
    <property type="nucleotide sequence ID" value="NZ_CP118158.1"/>
</dbReference>
<dbReference type="AlphaFoldDB" id="A0ABD5Y5D0"/>
<name>A0ABD5Y5D0_9EURY</name>
<dbReference type="InterPro" id="IPR009359">
    <property type="entry name" value="PaaB"/>
</dbReference>
<organism evidence="1 2">
    <name type="scientific">Halosimplex aquaticum</name>
    <dbReference type="NCBI Taxonomy" id="3026162"/>
    <lineage>
        <taxon>Archaea</taxon>
        <taxon>Methanobacteriati</taxon>
        <taxon>Methanobacteriota</taxon>
        <taxon>Stenosarchaea group</taxon>
        <taxon>Halobacteria</taxon>
        <taxon>Halobacteriales</taxon>
        <taxon>Haloarculaceae</taxon>
        <taxon>Halosimplex</taxon>
    </lineage>
</organism>
<gene>
    <name evidence="1" type="primary">paaB</name>
    <name evidence="1" type="ORF">ACFQMA_22325</name>
</gene>
<accession>A0ABD5Y5D0</accession>
<dbReference type="GO" id="GO:0097266">
    <property type="term" value="F:phenylacetyl-CoA 1,2-epoxidase activity"/>
    <property type="evidence" value="ECO:0007669"/>
    <property type="project" value="UniProtKB-EC"/>
</dbReference>
<dbReference type="Gene3D" id="3.10.20.520">
    <property type="entry name" value="Phenylacetic acid degradation B"/>
    <property type="match status" value="1"/>
</dbReference>
<keyword evidence="2" id="KW-1185">Reference proteome</keyword>
<keyword evidence="1" id="KW-0560">Oxidoreductase</keyword>
<evidence type="ECO:0000313" key="1">
    <source>
        <dbReference type="EMBL" id="MFC7142559.1"/>
    </source>
</evidence>
<sequence>MRWEVFRQERRGKYHKHCGDVHAPDREMATLFAQIQHGRRMTTNSLWVVPSDEVTEVDADDTAFGGRTDKAYRWATAYNVDASFAEEVADSEKEQAAAERSRGGD</sequence>
<reference evidence="1 2" key="1">
    <citation type="journal article" date="2019" name="Int. J. Syst. Evol. Microbiol.">
        <title>The Global Catalogue of Microorganisms (GCM) 10K type strain sequencing project: providing services to taxonomists for standard genome sequencing and annotation.</title>
        <authorList>
            <consortium name="The Broad Institute Genomics Platform"/>
            <consortium name="The Broad Institute Genome Sequencing Center for Infectious Disease"/>
            <person name="Wu L."/>
            <person name="Ma J."/>
        </authorList>
    </citation>
    <scope>NUCLEOTIDE SEQUENCE [LARGE SCALE GENOMIC DNA]</scope>
    <source>
        <strain evidence="1 2">XZYJT29</strain>
    </source>
</reference>
<dbReference type="EMBL" id="JBHTAS010000001">
    <property type="protein sequence ID" value="MFC7142559.1"/>
    <property type="molecule type" value="Genomic_DNA"/>
</dbReference>
<dbReference type="Pfam" id="PF06243">
    <property type="entry name" value="PaaB"/>
    <property type="match status" value="1"/>
</dbReference>